<accession>A0ABS2DDG5</accession>
<comment type="caution">
    <text evidence="1">The sequence shown here is derived from an EMBL/GenBank/DDBJ whole genome shotgun (WGS) entry which is preliminary data.</text>
</comment>
<evidence type="ECO:0000313" key="1">
    <source>
        <dbReference type="EMBL" id="MBM6616505.1"/>
    </source>
</evidence>
<sequence length="126" mass="14002">MSLLGIGSAKVDLVLEREDVRLGDSIRGHFSINGGTVEQQIKRIECDLIKIDVTNETEEVVDSSTILSESCIESEDCKYIPFSFYISPSLTPTGQGISYRFKTRLVFQEGVTSLDQDLIKLLPKAD</sequence>
<gene>
    <name evidence="1" type="ORF">JR050_02260</name>
</gene>
<keyword evidence="2" id="KW-1185">Reference proteome</keyword>
<dbReference type="InterPro" id="IPR009776">
    <property type="entry name" value="Spore_0_M"/>
</dbReference>
<reference evidence="1 2" key="1">
    <citation type="submission" date="2021-02" db="EMBL/GenBank/DDBJ databases">
        <title>Bacillus sp. RD4P76, an endophyte from a halophyte.</title>
        <authorList>
            <person name="Sun J.-Q."/>
        </authorList>
    </citation>
    <scope>NUCLEOTIDE SEQUENCE [LARGE SCALE GENOMIC DNA]</scope>
    <source>
        <strain evidence="1 2">RD4P76</strain>
    </source>
</reference>
<evidence type="ECO:0000313" key="2">
    <source>
        <dbReference type="Proteomes" id="UP001518925"/>
    </source>
</evidence>
<dbReference type="Proteomes" id="UP001518925">
    <property type="component" value="Unassembled WGS sequence"/>
</dbReference>
<name>A0ABS2DDG5_9BACI</name>
<organism evidence="1 2">
    <name type="scientific">Bacillus suaedaesalsae</name>
    <dbReference type="NCBI Taxonomy" id="2810349"/>
    <lineage>
        <taxon>Bacteria</taxon>
        <taxon>Bacillati</taxon>
        <taxon>Bacillota</taxon>
        <taxon>Bacilli</taxon>
        <taxon>Bacillales</taxon>
        <taxon>Bacillaceae</taxon>
        <taxon>Bacillus</taxon>
    </lineage>
</organism>
<dbReference type="Pfam" id="PF07070">
    <property type="entry name" value="Spo0M"/>
    <property type="match status" value="1"/>
</dbReference>
<dbReference type="EMBL" id="JAFELM010000013">
    <property type="protein sequence ID" value="MBM6616505.1"/>
    <property type="molecule type" value="Genomic_DNA"/>
</dbReference>
<protein>
    <submittedName>
        <fullName evidence="1">Sporulation protein</fullName>
    </submittedName>
</protein>
<proteinExistence type="predicted"/>
<dbReference type="PANTHER" id="PTHR40053:SF1">
    <property type="entry name" value="SPORULATION-CONTROL PROTEIN SPO0M"/>
    <property type="match status" value="1"/>
</dbReference>
<dbReference type="PANTHER" id="PTHR40053">
    <property type="entry name" value="SPORULATION-CONTROL PROTEIN SPO0M"/>
    <property type="match status" value="1"/>
</dbReference>